<feature type="domain" description="BRICHOS" evidence="11">
    <location>
        <begin position="177"/>
        <end position="272"/>
    </location>
</feature>
<dbReference type="InterPro" id="IPR007084">
    <property type="entry name" value="BRICHOS_dom"/>
</dbReference>
<evidence type="ECO:0000256" key="3">
    <source>
        <dbReference type="ARBA" id="ARBA00022692"/>
    </source>
</evidence>
<evidence type="ECO:0000256" key="4">
    <source>
        <dbReference type="ARBA" id="ARBA00022968"/>
    </source>
</evidence>
<evidence type="ECO:0000256" key="5">
    <source>
        <dbReference type="ARBA" id="ARBA00022989"/>
    </source>
</evidence>
<evidence type="ECO:0000256" key="1">
    <source>
        <dbReference type="ARBA" id="ARBA00004606"/>
    </source>
</evidence>
<organism evidence="12 13">
    <name type="scientific">Artemia franciscana</name>
    <name type="common">Brine shrimp</name>
    <name type="synonym">Artemia sanfranciscana</name>
    <dbReference type="NCBI Taxonomy" id="6661"/>
    <lineage>
        <taxon>Eukaryota</taxon>
        <taxon>Metazoa</taxon>
        <taxon>Ecdysozoa</taxon>
        <taxon>Arthropoda</taxon>
        <taxon>Crustacea</taxon>
        <taxon>Branchiopoda</taxon>
        <taxon>Anostraca</taxon>
        <taxon>Artemiidae</taxon>
        <taxon>Artemia</taxon>
    </lineage>
</organism>
<gene>
    <name evidence="12" type="ORF">QYM36_008860</name>
</gene>
<dbReference type="GO" id="GO:0070062">
    <property type="term" value="C:extracellular exosome"/>
    <property type="evidence" value="ECO:0007669"/>
    <property type="project" value="TreeGrafter"/>
</dbReference>
<evidence type="ECO:0000256" key="9">
    <source>
        <dbReference type="RuleBase" id="RU367061"/>
    </source>
</evidence>
<evidence type="ECO:0000259" key="11">
    <source>
        <dbReference type="PROSITE" id="PS50869"/>
    </source>
</evidence>
<proteinExistence type="inferred from homology"/>
<keyword evidence="6 9" id="KW-0472">Membrane</keyword>
<comment type="subcellular location">
    <subcellularLocation>
        <location evidence="1 9">Membrane</location>
        <topology evidence="1 9">Single-pass type II membrane protein</topology>
    </subcellularLocation>
</comment>
<dbReference type="PROSITE" id="PS50869">
    <property type="entry name" value="BRICHOS"/>
    <property type="match status" value="1"/>
</dbReference>
<dbReference type="Pfam" id="PF04089">
    <property type="entry name" value="BRICHOS"/>
    <property type="match status" value="1"/>
</dbReference>
<accession>A0AA88HNP3</accession>
<dbReference type="GO" id="GO:0042985">
    <property type="term" value="P:negative regulation of amyloid precursor protein biosynthetic process"/>
    <property type="evidence" value="ECO:0007669"/>
    <property type="project" value="TreeGrafter"/>
</dbReference>
<dbReference type="AlphaFoldDB" id="A0AA88HNP3"/>
<evidence type="ECO:0000256" key="7">
    <source>
        <dbReference type="ARBA" id="ARBA00023157"/>
    </source>
</evidence>
<dbReference type="EMBL" id="JAVRJZ010000013">
    <property type="protein sequence ID" value="KAK2714443.1"/>
    <property type="molecule type" value="Genomic_DNA"/>
</dbReference>
<evidence type="ECO:0000256" key="2">
    <source>
        <dbReference type="ARBA" id="ARBA00006794"/>
    </source>
</evidence>
<feature type="transmembrane region" description="Helical" evidence="9">
    <location>
        <begin position="61"/>
        <end position="82"/>
    </location>
</feature>
<evidence type="ECO:0000256" key="6">
    <source>
        <dbReference type="ARBA" id="ARBA00023136"/>
    </source>
</evidence>
<evidence type="ECO:0000313" key="12">
    <source>
        <dbReference type="EMBL" id="KAK2714443.1"/>
    </source>
</evidence>
<feature type="compositionally biased region" description="Basic and acidic residues" evidence="10">
    <location>
        <begin position="7"/>
        <end position="20"/>
    </location>
</feature>
<name>A0AA88HNP3_ARTSF</name>
<evidence type="ECO:0000256" key="8">
    <source>
        <dbReference type="ARBA" id="ARBA00023180"/>
    </source>
</evidence>
<keyword evidence="7" id="KW-1015">Disulfide bond</keyword>
<dbReference type="Proteomes" id="UP001187531">
    <property type="component" value="Unassembled WGS sequence"/>
</dbReference>
<dbReference type="GO" id="GO:0001540">
    <property type="term" value="F:amyloid-beta binding"/>
    <property type="evidence" value="ECO:0007669"/>
    <property type="project" value="TreeGrafter"/>
</dbReference>
<dbReference type="PANTHER" id="PTHR10962">
    <property type="entry name" value="INTEGRAL TRANSMEMBRANE PROTEIN 2"/>
    <property type="match status" value="1"/>
</dbReference>
<keyword evidence="13" id="KW-1185">Reference proteome</keyword>
<dbReference type="PANTHER" id="PTHR10962:SF1">
    <property type="entry name" value="INTEGRAL MEMBRANE PROTEIN 2"/>
    <property type="match status" value="1"/>
</dbReference>
<reference evidence="12" key="1">
    <citation type="submission" date="2023-07" db="EMBL/GenBank/DDBJ databases">
        <title>Chromosome-level genome assembly of Artemia franciscana.</title>
        <authorList>
            <person name="Jo E."/>
        </authorList>
    </citation>
    <scope>NUCLEOTIDE SEQUENCE</scope>
    <source>
        <tissue evidence="12">Whole body</tissue>
    </source>
</reference>
<sequence>MTVFTKLSKDPKSGDKKEDVSPLVVKVEGKNLENENETHKMDEARIVANRLVRRWTVATWISLWLFALFIAAIGVSLGIYIYQHFSAHHAGRFRGWCRVPTETAQRNARIQLFDDILMPPAMREMKLVEGADSDSAELSGLFNEMDKNAVDLQTFFDEMIDIDMDDEEAVKIEVPKFGANRQGRFIHDFRFNYTAIVDVTGERCFVAPLDFNLVLAPTSFLDLLMMTVSGYYDRALDVVRETTRVVIPEIEDTEYLGPLINNYCENVPIYKLERITKPIFKRSVDHNEGHFVEYTGKNLLEFDIVNIDEAIGKKRA</sequence>
<keyword evidence="5 9" id="KW-1133">Transmembrane helix</keyword>
<evidence type="ECO:0000256" key="10">
    <source>
        <dbReference type="SAM" id="MobiDB-lite"/>
    </source>
</evidence>
<comment type="caution">
    <text evidence="12">The sequence shown here is derived from an EMBL/GenBank/DDBJ whole genome shotgun (WGS) entry which is preliminary data.</text>
</comment>
<comment type="similarity">
    <text evidence="2 9">Belongs to the ITM2 family.</text>
</comment>
<keyword evidence="8" id="KW-0325">Glycoprotein</keyword>
<keyword evidence="4 9" id="KW-0735">Signal-anchor</keyword>
<feature type="region of interest" description="Disordered" evidence="10">
    <location>
        <begin position="1"/>
        <end position="20"/>
    </location>
</feature>
<evidence type="ECO:0000313" key="13">
    <source>
        <dbReference type="Proteomes" id="UP001187531"/>
    </source>
</evidence>
<dbReference type="GO" id="GO:0005886">
    <property type="term" value="C:plasma membrane"/>
    <property type="evidence" value="ECO:0007669"/>
    <property type="project" value="UniProtKB-UniRule"/>
</dbReference>
<dbReference type="SMART" id="SM01039">
    <property type="entry name" value="BRICHOS"/>
    <property type="match status" value="1"/>
</dbReference>
<dbReference type="GO" id="GO:0005794">
    <property type="term" value="C:Golgi apparatus"/>
    <property type="evidence" value="ECO:0007669"/>
    <property type="project" value="TreeGrafter"/>
</dbReference>
<dbReference type="InterPro" id="IPR040145">
    <property type="entry name" value="ITM2"/>
</dbReference>
<protein>
    <recommendedName>
        <fullName evidence="9">Integral membrane protein 2</fullName>
    </recommendedName>
</protein>
<keyword evidence="9" id="KW-1003">Cell membrane</keyword>
<keyword evidence="3 9" id="KW-0812">Transmembrane</keyword>